<sequence length="150" mass="16923">MENWESPHDFSPLETSGNEVCFECKRYDKSTIKSIEKTPSRTVAAVTDYGGGDLKKWRKKMWQIVAVVAAATSTKVVDLLGSSYGGMAVDSRRKRKNKSRRIRCLADFLEVKLIATMKVVPIHYSDDCFPKFFCARDKNVPPFSSKFSGV</sequence>
<accession>A0ABD1UWD9</accession>
<evidence type="ECO:0000313" key="1">
    <source>
        <dbReference type="EMBL" id="KAL2529374.1"/>
    </source>
</evidence>
<protein>
    <submittedName>
        <fullName evidence="1">Uncharacterized protein</fullName>
    </submittedName>
</protein>
<name>A0ABD1UWD9_9LAMI</name>
<keyword evidence="2" id="KW-1185">Reference proteome</keyword>
<dbReference type="EMBL" id="JBFOLJ010000006">
    <property type="protein sequence ID" value="KAL2529374.1"/>
    <property type="molecule type" value="Genomic_DNA"/>
</dbReference>
<reference evidence="2" key="1">
    <citation type="submission" date="2024-07" db="EMBL/GenBank/DDBJ databases">
        <title>Two chromosome-level genome assemblies of Korean endemic species Abeliophyllum distichum and Forsythia ovata (Oleaceae).</title>
        <authorList>
            <person name="Jang H."/>
        </authorList>
    </citation>
    <scope>NUCLEOTIDE SEQUENCE [LARGE SCALE GENOMIC DNA]</scope>
</reference>
<comment type="caution">
    <text evidence="1">The sequence shown here is derived from an EMBL/GenBank/DDBJ whole genome shotgun (WGS) entry which is preliminary data.</text>
</comment>
<proteinExistence type="predicted"/>
<dbReference type="Proteomes" id="UP001604277">
    <property type="component" value="Unassembled WGS sequence"/>
</dbReference>
<evidence type="ECO:0000313" key="2">
    <source>
        <dbReference type="Proteomes" id="UP001604277"/>
    </source>
</evidence>
<dbReference type="AlphaFoldDB" id="A0ABD1UWD9"/>
<organism evidence="1 2">
    <name type="scientific">Forsythia ovata</name>
    <dbReference type="NCBI Taxonomy" id="205694"/>
    <lineage>
        <taxon>Eukaryota</taxon>
        <taxon>Viridiplantae</taxon>
        <taxon>Streptophyta</taxon>
        <taxon>Embryophyta</taxon>
        <taxon>Tracheophyta</taxon>
        <taxon>Spermatophyta</taxon>
        <taxon>Magnoliopsida</taxon>
        <taxon>eudicotyledons</taxon>
        <taxon>Gunneridae</taxon>
        <taxon>Pentapetalae</taxon>
        <taxon>asterids</taxon>
        <taxon>lamiids</taxon>
        <taxon>Lamiales</taxon>
        <taxon>Oleaceae</taxon>
        <taxon>Forsythieae</taxon>
        <taxon>Forsythia</taxon>
    </lineage>
</organism>
<gene>
    <name evidence="1" type="ORF">Fot_21975</name>
</gene>